<dbReference type="InterPro" id="IPR027417">
    <property type="entry name" value="P-loop_NTPase"/>
</dbReference>
<dbReference type="InterPro" id="IPR003439">
    <property type="entry name" value="ABC_transporter-like_ATP-bd"/>
</dbReference>
<keyword evidence="10" id="KW-1185">Reference proteome</keyword>
<keyword evidence="3" id="KW-0813">Transport</keyword>
<evidence type="ECO:0000256" key="4">
    <source>
        <dbReference type="ARBA" id="ARBA00022475"/>
    </source>
</evidence>
<organism evidence="9 10">
    <name type="scientific">Xanthobacter dioxanivorans</name>
    <dbReference type="NCBI Taxonomy" id="2528964"/>
    <lineage>
        <taxon>Bacteria</taxon>
        <taxon>Pseudomonadati</taxon>
        <taxon>Pseudomonadota</taxon>
        <taxon>Alphaproteobacteria</taxon>
        <taxon>Hyphomicrobiales</taxon>
        <taxon>Xanthobacteraceae</taxon>
        <taxon>Xanthobacter</taxon>
    </lineage>
</organism>
<evidence type="ECO:0000313" key="9">
    <source>
        <dbReference type="EMBL" id="QRG07188.1"/>
    </source>
</evidence>
<dbReference type="GO" id="GO:0005524">
    <property type="term" value="F:ATP binding"/>
    <property type="evidence" value="ECO:0007669"/>
    <property type="project" value="UniProtKB-KW"/>
</dbReference>
<dbReference type="Pfam" id="PF00005">
    <property type="entry name" value="ABC_tran"/>
    <property type="match status" value="1"/>
</dbReference>
<dbReference type="RefSeq" id="WP_203194100.1">
    <property type="nucleotide sequence ID" value="NZ_CP063362.1"/>
</dbReference>
<dbReference type="InterPro" id="IPR050388">
    <property type="entry name" value="ABC_Ni/Peptide_Import"/>
</dbReference>
<evidence type="ECO:0000313" key="10">
    <source>
        <dbReference type="Proteomes" id="UP000596427"/>
    </source>
</evidence>
<comment type="subcellular location">
    <subcellularLocation>
        <location evidence="1">Cell inner membrane</location>
        <topology evidence="1">Peripheral membrane protein</topology>
    </subcellularLocation>
</comment>
<dbReference type="Pfam" id="PF08352">
    <property type="entry name" value="oligo_HPY"/>
    <property type="match status" value="1"/>
</dbReference>
<evidence type="ECO:0000256" key="7">
    <source>
        <dbReference type="ARBA" id="ARBA00023136"/>
    </source>
</evidence>
<feature type="domain" description="ABC transporter" evidence="8">
    <location>
        <begin position="7"/>
        <end position="258"/>
    </location>
</feature>
<dbReference type="InterPro" id="IPR013563">
    <property type="entry name" value="Oligopep_ABC_C"/>
</dbReference>
<gene>
    <name evidence="9" type="ORF">EZH22_01730</name>
</gene>
<dbReference type="Proteomes" id="UP000596427">
    <property type="component" value="Chromosome"/>
</dbReference>
<dbReference type="PROSITE" id="PS00211">
    <property type="entry name" value="ABC_TRANSPORTER_1"/>
    <property type="match status" value="1"/>
</dbReference>
<dbReference type="EMBL" id="CP063362">
    <property type="protein sequence ID" value="QRG07188.1"/>
    <property type="molecule type" value="Genomic_DNA"/>
</dbReference>
<dbReference type="InterPro" id="IPR003593">
    <property type="entry name" value="AAA+_ATPase"/>
</dbReference>
<keyword evidence="5" id="KW-0547">Nucleotide-binding</keyword>
<evidence type="ECO:0000256" key="6">
    <source>
        <dbReference type="ARBA" id="ARBA00022840"/>
    </source>
</evidence>
<dbReference type="AlphaFoldDB" id="A0A974PPT9"/>
<dbReference type="PANTHER" id="PTHR43297">
    <property type="entry name" value="OLIGOPEPTIDE TRANSPORT ATP-BINDING PROTEIN APPD"/>
    <property type="match status" value="1"/>
</dbReference>
<keyword evidence="7" id="KW-0472">Membrane</keyword>
<keyword evidence="6 9" id="KW-0067">ATP-binding</keyword>
<dbReference type="SMART" id="SM00382">
    <property type="entry name" value="AAA"/>
    <property type="match status" value="1"/>
</dbReference>
<evidence type="ECO:0000256" key="5">
    <source>
        <dbReference type="ARBA" id="ARBA00022741"/>
    </source>
</evidence>
<accession>A0A974PPT9</accession>
<dbReference type="PANTHER" id="PTHR43297:SF2">
    <property type="entry name" value="DIPEPTIDE TRANSPORT ATP-BINDING PROTEIN DPPD"/>
    <property type="match status" value="1"/>
</dbReference>
<dbReference type="GO" id="GO:0015833">
    <property type="term" value="P:peptide transport"/>
    <property type="evidence" value="ECO:0007669"/>
    <property type="project" value="InterPro"/>
</dbReference>
<comment type="similarity">
    <text evidence="2">Belongs to the ABC transporter superfamily.</text>
</comment>
<dbReference type="Gene3D" id="3.40.50.300">
    <property type="entry name" value="P-loop containing nucleotide triphosphate hydrolases"/>
    <property type="match status" value="1"/>
</dbReference>
<dbReference type="GO" id="GO:0055085">
    <property type="term" value="P:transmembrane transport"/>
    <property type="evidence" value="ECO:0007669"/>
    <property type="project" value="UniProtKB-ARBA"/>
</dbReference>
<dbReference type="NCBIfam" id="TIGR01727">
    <property type="entry name" value="oligo_HPY"/>
    <property type="match status" value="1"/>
</dbReference>
<evidence type="ECO:0000256" key="3">
    <source>
        <dbReference type="ARBA" id="ARBA00022448"/>
    </source>
</evidence>
<protein>
    <submittedName>
        <fullName evidence="9">ABC transporter ATP-binding protein</fullName>
    </submittedName>
</protein>
<dbReference type="GO" id="GO:0016887">
    <property type="term" value="F:ATP hydrolysis activity"/>
    <property type="evidence" value="ECO:0007669"/>
    <property type="project" value="InterPro"/>
</dbReference>
<dbReference type="InterPro" id="IPR017871">
    <property type="entry name" value="ABC_transporter-like_CS"/>
</dbReference>
<evidence type="ECO:0000259" key="8">
    <source>
        <dbReference type="PROSITE" id="PS50893"/>
    </source>
</evidence>
<dbReference type="FunFam" id="3.40.50.300:FF:000016">
    <property type="entry name" value="Oligopeptide ABC transporter ATP-binding component"/>
    <property type="match status" value="1"/>
</dbReference>
<proteinExistence type="inferred from homology"/>
<dbReference type="CDD" id="cd03257">
    <property type="entry name" value="ABC_NikE_OppD_transporters"/>
    <property type="match status" value="1"/>
</dbReference>
<sequence>MTRPALLDVEDLTVRFRTPAGRLTAVDRLSFDIAAGETLAIVGESGCGKSVTAMALLRLLRSPPAEISGSHVRFEGADLLALSERAMRDVRGNRIAMIFQDPLSALNPVRTVADQIIESLKRHTGLRGPALHRRAVELLDLVRIPEPQRRAEDYPHHFSGGMRQRVMIAIAIAANPRLLIADEPTTALDVTVQAQILKLIVSLQKEFGMSLLLISHDLGVVAETAERVLVMYAGRKVEERPVADLFARPLHPYTRALMRARPTPGLQRELLDEIPGIVPSLADLPPGCAFAPRCAHADEACARLQPVLEGVGGGGSVACLHLDRLAGEKPRAPVLEGVPA</sequence>
<keyword evidence="4" id="KW-1003">Cell membrane</keyword>
<dbReference type="PROSITE" id="PS50893">
    <property type="entry name" value="ABC_TRANSPORTER_2"/>
    <property type="match status" value="1"/>
</dbReference>
<dbReference type="SUPFAM" id="SSF52540">
    <property type="entry name" value="P-loop containing nucleoside triphosphate hydrolases"/>
    <property type="match status" value="1"/>
</dbReference>
<evidence type="ECO:0000256" key="2">
    <source>
        <dbReference type="ARBA" id="ARBA00005417"/>
    </source>
</evidence>
<dbReference type="KEGG" id="xdi:EZH22_01730"/>
<name>A0A974PPT9_9HYPH</name>
<dbReference type="GO" id="GO:0005886">
    <property type="term" value="C:plasma membrane"/>
    <property type="evidence" value="ECO:0007669"/>
    <property type="project" value="UniProtKB-SubCell"/>
</dbReference>
<evidence type="ECO:0000256" key="1">
    <source>
        <dbReference type="ARBA" id="ARBA00004417"/>
    </source>
</evidence>
<reference evidence="9 10" key="1">
    <citation type="submission" date="2020-10" db="EMBL/GenBank/DDBJ databases">
        <title>Degradation of 1,4-Dioxane by Xanthobacter sp. YN2, via a Novel Group-2 Soluble Di-Iron Monooxygenase.</title>
        <authorList>
            <person name="Ma F."/>
            <person name="Wang Y."/>
            <person name="Yang J."/>
            <person name="Guo H."/>
            <person name="Su D."/>
            <person name="Yu L."/>
        </authorList>
    </citation>
    <scope>NUCLEOTIDE SEQUENCE [LARGE SCALE GENOMIC DNA]</scope>
    <source>
        <strain evidence="9 10">YN2</strain>
    </source>
</reference>